<organism evidence="5 6">
    <name type="scientific">Paramuribaculum intestinale</name>
    <dbReference type="NCBI Taxonomy" id="2094151"/>
    <lineage>
        <taxon>Bacteria</taxon>
        <taxon>Pseudomonadati</taxon>
        <taxon>Bacteroidota</taxon>
        <taxon>Bacteroidia</taxon>
        <taxon>Bacteroidales</taxon>
        <taxon>Muribaculaceae</taxon>
        <taxon>Paramuribaculum</taxon>
    </lineage>
</organism>
<keyword evidence="2" id="KW-0547">Nucleotide-binding</keyword>
<comment type="caution">
    <text evidence="5">The sequence shown here is derived from an EMBL/GenBank/DDBJ whole genome shotgun (WGS) entry which is preliminary data.</text>
</comment>
<dbReference type="CDD" id="cd03230">
    <property type="entry name" value="ABC_DR_subfamily_A"/>
    <property type="match status" value="1"/>
</dbReference>
<dbReference type="InterPro" id="IPR003593">
    <property type="entry name" value="AAA+_ATPase"/>
</dbReference>
<evidence type="ECO:0000259" key="4">
    <source>
        <dbReference type="PROSITE" id="PS50893"/>
    </source>
</evidence>
<dbReference type="InterPro" id="IPR027417">
    <property type="entry name" value="P-loop_NTPase"/>
</dbReference>
<dbReference type="PANTHER" id="PTHR42939">
    <property type="entry name" value="ABC TRANSPORTER ATP-BINDING PROTEIN ALBC-RELATED"/>
    <property type="match status" value="1"/>
</dbReference>
<keyword evidence="1" id="KW-0813">Transport</keyword>
<sequence length="282" mass="30273">MITFNNLCYRYPKGPEALSDITAAISPGIHLLLGENGTGKTTLLHIIAGLLYPTAGSVEIDGMSPRLRQPALLEKIFFLGDDMTLPGGTALAFAHTAAKAYAGFDAGLLADYLACFGLTGRERLDRLSLGNRRKSLIAVALALRTQVLLLDEPANGLDIGSKETLGRMLAEAAGDDRTIIVSTHVTHDFHNIFDGVIALRRNRLQLAATLTDILSAVAFTAGMIPPVEAIFAHQSAGLFRSITAAGADTETDIDYNLLYMALQSDRADIITSLINSHRQQQL</sequence>
<dbReference type="GeneID" id="93425758"/>
<dbReference type="EMBL" id="PUBV01000011">
    <property type="protein sequence ID" value="PWB07607.1"/>
    <property type="molecule type" value="Genomic_DNA"/>
</dbReference>
<evidence type="ECO:0000256" key="3">
    <source>
        <dbReference type="ARBA" id="ARBA00022840"/>
    </source>
</evidence>
<reference evidence="6" key="1">
    <citation type="submission" date="2018-02" db="EMBL/GenBank/DDBJ databases">
        <authorList>
            <person name="Clavel T."/>
            <person name="Strowig T."/>
        </authorList>
    </citation>
    <scope>NUCLEOTIDE SEQUENCE [LARGE SCALE GENOMIC DNA]</scope>
    <source>
        <strain evidence="6">DSM 100764</strain>
    </source>
</reference>
<evidence type="ECO:0000256" key="2">
    <source>
        <dbReference type="ARBA" id="ARBA00022741"/>
    </source>
</evidence>
<dbReference type="PANTHER" id="PTHR42939:SF1">
    <property type="entry name" value="ABC TRANSPORTER ATP-BINDING PROTEIN ALBC-RELATED"/>
    <property type="match status" value="1"/>
</dbReference>
<dbReference type="InterPro" id="IPR051782">
    <property type="entry name" value="ABC_Transporter_VariousFunc"/>
</dbReference>
<evidence type="ECO:0000313" key="6">
    <source>
        <dbReference type="Proteomes" id="UP000244925"/>
    </source>
</evidence>
<protein>
    <recommendedName>
        <fullName evidence="4">ABC transporter domain-containing protein</fullName>
    </recommendedName>
</protein>
<keyword evidence="6" id="KW-1185">Reference proteome</keyword>
<feature type="domain" description="ABC transporter" evidence="4">
    <location>
        <begin position="2"/>
        <end position="226"/>
    </location>
</feature>
<dbReference type="Pfam" id="PF00005">
    <property type="entry name" value="ABC_tran"/>
    <property type="match status" value="1"/>
</dbReference>
<dbReference type="GO" id="GO:0016887">
    <property type="term" value="F:ATP hydrolysis activity"/>
    <property type="evidence" value="ECO:0007669"/>
    <property type="project" value="InterPro"/>
</dbReference>
<accession>A0A2V1IYP7</accession>
<dbReference type="SUPFAM" id="SSF52540">
    <property type="entry name" value="P-loop containing nucleoside triphosphate hydrolases"/>
    <property type="match status" value="1"/>
</dbReference>
<dbReference type="GO" id="GO:0005524">
    <property type="term" value="F:ATP binding"/>
    <property type="evidence" value="ECO:0007669"/>
    <property type="project" value="UniProtKB-KW"/>
</dbReference>
<gene>
    <name evidence="5" type="ORF">C5O25_06770</name>
</gene>
<dbReference type="PROSITE" id="PS50893">
    <property type="entry name" value="ABC_TRANSPORTER_2"/>
    <property type="match status" value="1"/>
</dbReference>
<name>A0A2V1IYP7_9BACT</name>
<dbReference type="Proteomes" id="UP000244925">
    <property type="component" value="Unassembled WGS sequence"/>
</dbReference>
<dbReference type="RefSeq" id="WP_107035982.1">
    <property type="nucleotide sequence ID" value="NZ_CAOMFE010000015.1"/>
</dbReference>
<keyword evidence="3" id="KW-0067">ATP-binding</keyword>
<evidence type="ECO:0000256" key="1">
    <source>
        <dbReference type="ARBA" id="ARBA00022448"/>
    </source>
</evidence>
<dbReference type="InterPro" id="IPR003439">
    <property type="entry name" value="ABC_transporter-like_ATP-bd"/>
</dbReference>
<proteinExistence type="predicted"/>
<dbReference type="Gene3D" id="3.40.50.300">
    <property type="entry name" value="P-loop containing nucleotide triphosphate hydrolases"/>
    <property type="match status" value="1"/>
</dbReference>
<evidence type="ECO:0000313" key="5">
    <source>
        <dbReference type="EMBL" id="PWB07607.1"/>
    </source>
</evidence>
<dbReference type="SMART" id="SM00382">
    <property type="entry name" value="AAA"/>
    <property type="match status" value="1"/>
</dbReference>
<dbReference type="AlphaFoldDB" id="A0A2V1IYP7"/>